<dbReference type="Pfam" id="PF13749">
    <property type="entry name" value="HATPase_c_4"/>
    <property type="match status" value="1"/>
</dbReference>
<sequence length="393" mass="45457">MKKDKVIEFGKDDGDEYLSHSIWTDEEEIDGVVEKEFYFNKEEEVNENKQTTAVNNTYNISFDDDVNLECKLLDLRLPLIQQYLYDIKSDLCEDALKISPEEIGKKLGITKESSGTLTVKNIGILMFTERPKEFIPGSYIELTRFKDSFSDDTFVERFYDGPIHEQIRGALRYIKDNVIETKIIRGVEVVNYPLKAIKEAVINAVYHKNYQSNIPIEIKIDRKKIVIISYPGADKLINKQEIDDGEVHARIYRNLRIGEFFKKLGMANSKGSGLGRIVKSMGLNNSPKPIFNMDEERRYFSVILNINEIFLNDKKLNINGEERNEEDLNLVEKRILEILIDGPLSKKDIVNAFGYKIMTGDIKIAINSLLEKRYIENTIGKEITRNQKYKLIE</sequence>
<protein>
    <submittedName>
        <fullName evidence="1">Uncharacterized protein</fullName>
    </submittedName>
</protein>
<dbReference type="PANTHER" id="PTHR30595">
    <property type="entry name" value="GLPR-RELATED TRANSCRIPTIONAL REPRESSOR"/>
    <property type="match status" value="1"/>
</dbReference>
<accession>A0A7D6ZSR5</accession>
<dbReference type="KEGG" id="cint:HZF06_16915"/>
<gene>
    <name evidence="1" type="ORF">HZF06_16915</name>
</gene>
<dbReference type="AlphaFoldDB" id="A0A7D6ZSR5"/>
<dbReference type="RefSeq" id="WP_181601042.1">
    <property type="nucleotide sequence ID" value="NZ_CP059378.1"/>
</dbReference>
<reference evidence="1 2" key="1">
    <citation type="submission" date="2020-07" db="EMBL/GenBank/DDBJ databases">
        <title>Electron transfer.</title>
        <authorList>
            <person name="Huang L."/>
            <person name="Liu X."/>
            <person name="Zhou S."/>
        </authorList>
    </citation>
    <scope>NUCLEOTIDE SEQUENCE [LARGE SCALE GENOMIC DNA]</scope>
    <source>
        <strain evidence="1 2">Lx1</strain>
    </source>
</reference>
<proteinExistence type="predicted"/>
<dbReference type="Gene3D" id="3.30.565.60">
    <property type="match status" value="1"/>
</dbReference>
<evidence type="ECO:0000313" key="2">
    <source>
        <dbReference type="Proteomes" id="UP000512286"/>
    </source>
</evidence>
<dbReference type="EMBL" id="CP059378">
    <property type="protein sequence ID" value="QLY78753.1"/>
    <property type="molecule type" value="Genomic_DNA"/>
</dbReference>
<name>A0A7D6ZSR5_9CLOT</name>
<organism evidence="1 2">
    <name type="scientific">Clostridium intestinale</name>
    <dbReference type="NCBI Taxonomy" id="36845"/>
    <lineage>
        <taxon>Bacteria</taxon>
        <taxon>Bacillati</taxon>
        <taxon>Bacillota</taxon>
        <taxon>Clostridia</taxon>
        <taxon>Eubacteriales</taxon>
        <taxon>Clostridiaceae</taxon>
        <taxon>Clostridium</taxon>
    </lineage>
</organism>
<dbReference type="PANTHER" id="PTHR30595:SF6">
    <property type="entry name" value="SCHLAFEN ALBA-2 DOMAIN-CONTAINING PROTEIN"/>
    <property type="match status" value="1"/>
</dbReference>
<dbReference type="InterPro" id="IPR038475">
    <property type="entry name" value="RecG_C_sf"/>
</dbReference>
<dbReference type="Proteomes" id="UP000512286">
    <property type="component" value="Chromosome"/>
</dbReference>
<evidence type="ECO:0000313" key="1">
    <source>
        <dbReference type="EMBL" id="QLY78753.1"/>
    </source>
</evidence>